<protein>
    <submittedName>
        <fullName evidence="5">Putative tnf receptor-associated factor</fullName>
    </submittedName>
</protein>
<dbReference type="Pfam" id="PF21355">
    <property type="entry name" value="TRAF-mep_MATH"/>
    <property type="match status" value="1"/>
</dbReference>
<name>A0A1E1XEA9_9ACAR</name>
<dbReference type="AlphaFoldDB" id="A0A1E1XEA9"/>
<evidence type="ECO:0000256" key="3">
    <source>
        <dbReference type="ARBA" id="ARBA00022833"/>
    </source>
</evidence>
<dbReference type="PROSITE" id="PS00518">
    <property type="entry name" value="ZF_RING_1"/>
    <property type="match status" value="1"/>
</dbReference>
<dbReference type="SUPFAM" id="SSF49599">
    <property type="entry name" value="TRAF domain-like"/>
    <property type="match status" value="2"/>
</dbReference>
<dbReference type="PANTHER" id="PTHR10131">
    <property type="entry name" value="TNF RECEPTOR ASSOCIATED FACTOR"/>
    <property type="match status" value="1"/>
</dbReference>
<proteinExistence type="evidence at transcript level"/>
<feature type="domain" description="TRAF1-6 MATH" evidence="4">
    <location>
        <begin position="339"/>
        <end position="442"/>
    </location>
</feature>
<dbReference type="PANTHER" id="PTHR10131:SF138">
    <property type="entry name" value="RE66324P"/>
    <property type="match status" value="1"/>
</dbReference>
<keyword evidence="3" id="KW-0862">Zinc</keyword>
<dbReference type="GO" id="GO:0043122">
    <property type="term" value="P:regulation of canonical NF-kappaB signal transduction"/>
    <property type="evidence" value="ECO:0007669"/>
    <property type="project" value="TreeGrafter"/>
</dbReference>
<keyword evidence="2" id="KW-0863">Zinc-finger</keyword>
<dbReference type="GO" id="GO:0009898">
    <property type="term" value="C:cytoplasmic side of plasma membrane"/>
    <property type="evidence" value="ECO:0007669"/>
    <property type="project" value="TreeGrafter"/>
</dbReference>
<organism evidence="5">
    <name type="scientific">Amblyomma aureolatum</name>
    <dbReference type="NCBI Taxonomy" id="187763"/>
    <lineage>
        <taxon>Eukaryota</taxon>
        <taxon>Metazoa</taxon>
        <taxon>Ecdysozoa</taxon>
        <taxon>Arthropoda</taxon>
        <taxon>Chelicerata</taxon>
        <taxon>Arachnida</taxon>
        <taxon>Acari</taxon>
        <taxon>Parasitiformes</taxon>
        <taxon>Ixodida</taxon>
        <taxon>Ixodoidea</taxon>
        <taxon>Ixodidae</taxon>
        <taxon>Amblyomminae</taxon>
        <taxon>Amblyomma</taxon>
    </lineage>
</organism>
<dbReference type="Gene3D" id="2.60.210.10">
    <property type="entry name" value="Apoptosis, Tumor Necrosis Factor Receptor Associated Protein 2, Chain A"/>
    <property type="match status" value="1"/>
</dbReference>
<dbReference type="GO" id="GO:0005164">
    <property type="term" value="F:tumor necrosis factor receptor binding"/>
    <property type="evidence" value="ECO:0007669"/>
    <property type="project" value="TreeGrafter"/>
</dbReference>
<dbReference type="GO" id="GO:0008270">
    <property type="term" value="F:zinc ion binding"/>
    <property type="evidence" value="ECO:0007669"/>
    <property type="project" value="UniProtKB-KW"/>
</dbReference>
<dbReference type="InterPro" id="IPR013083">
    <property type="entry name" value="Znf_RING/FYVE/PHD"/>
</dbReference>
<dbReference type="InterPro" id="IPR049342">
    <property type="entry name" value="TRAF1-6_MATH_dom"/>
</dbReference>
<reference evidence="5" key="1">
    <citation type="journal article" date="2017" name="Front. Cell. Infect. Microbiol.">
        <title>The Distinct Transcriptional Response of the Midgut of Amblyomma sculptum and Amblyomma aureolatum Ticks to Rickettsia rickettsii Correlates to Their Differences in Susceptibility to Infection.</title>
        <authorList>
            <person name="Martins L.A."/>
            <person name="Galletti M.F.B.M."/>
            <person name="Ribeiro J.M."/>
            <person name="Fujita A."/>
            <person name="Costa F.B."/>
            <person name="Labruna M.B."/>
            <person name="Daffre S."/>
            <person name="Fogaca A.C."/>
        </authorList>
    </citation>
    <scope>NUCLEOTIDE SEQUENCE</scope>
</reference>
<dbReference type="InterPro" id="IPR008974">
    <property type="entry name" value="TRAF-like"/>
</dbReference>
<feature type="non-terminal residue" evidence="5">
    <location>
        <position position="1"/>
    </location>
</feature>
<dbReference type="CDD" id="cd16449">
    <property type="entry name" value="RING-HC"/>
    <property type="match status" value="1"/>
</dbReference>
<keyword evidence="1" id="KW-0479">Metal-binding</keyword>
<evidence type="ECO:0000313" key="5">
    <source>
        <dbReference type="EMBL" id="JAT97570.1"/>
    </source>
</evidence>
<accession>A0A1E1XEA9</accession>
<dbReference type="Gene3D" id="3.30.40.10">
    <property type="entry name" value="Zinc/RING finger domain, C3HC4 (zinc finger)"/>
    <property type="match status" value="1"/>
</dbReference>
<evidence type="ECO:0000256" key="1">
    <source>
        <dbReference type="ARBA" id="ARBA00022723"/>
    </source>
</evidence>
<sequence>ELDWRTLHFVRPIPRIRVCSACGLVRTKTAVLPCMHVLCGCCYEQCGRDDAFVCPLEGLQVPEEDVDWKDFHVEELLRREVRCMNEEKGCTAVMAASEIFQHFQRDCGHHSTFCPKCSEPVLCRDVCEHLRSECANSTIIPASECERLTGCQGEPETLAAFRHELEQQAVDMKALLERLHTDSSAQGDRLSELSHCLNAFKEGVTQELAQVGILSRDVLGESVREITVSNEQMTERLLARSDNISVSMNALKETLQGELVNAMMQSRDNYSGLAAAIDEAKSEAKESGQKALECINTVVRQHVLQEQLCEFFVKGVKALEEQAEKQGWAVCKSKQVYLRGYCMTPGVYLKKGGESVTVHARFQLHKGDMDDVVQWPLEHRICLSVVHPKEGEKRQIEFKAWRSNECLQRPLDSSNPPGCSTIRSLNLSDLIREGYVYEDELRVTFELLG</sequence>
<dbReference type="InterPro" id="IPR017907">
    <property type="entry name" value="Znf_RING_CS"/>
</dbReference>
<evidence type="ECO:0000259" key="4">
    <source>
        <dbReference type="Pfam" id="PF21355"/>
    </source>
</evidence>
<evidence type="ECO:0000256" key="2">
    <source>
        <dbReference type="ARBA" id="ARBA00022771"/>
    </source>
</evidence>
<dbReference type="EMBL" id="GFAC01001618">
    <property type="protein sequence ID" value="JAT97570.1"/>
    <property type="molecule type" value="mRNA"/>
</dbReference>
<keyword evidence="5" id="KW-0675">Receptor</keyword>